<dbReference type="InterPro" id="IPR002937">
    <property type="entry name" value="Amino_oxidase"/>
</dbReference>
<dbReference type="EMBL" id="JAAPAO010000397">
    <property type="protein sequence ID" value="KAF4660905.1"/>
    <property type="molecule type" value="Genomic_DNA"/>
</dbReference>
<dbReference type="GO" id="GO:0008168">
    <property type="term" value="F:methyltransferase activity"/>
    <property type="evidence" value="ECO:0007669"/>
    <property type="project" value="UniProtKB-KW"/>
</dbReference>
<dbReference type="SMART" id="SM00404">
    <property type="entry name" value="PTPc_motif"/>
    <property type="match status" value="1"/>
</dbReference>
<dbReference type="InterPro" id="IPR000242">
    <property type="entry name" value="PTP_cat"/>
</dbReference>
<dbReference type="SUPFAM" id="SSF54373">
    <property type="entry name" value="FAD-linked reductases, C-terminal domain"/>
    <property type="match status" value="1"/>
</dbReference>
<dbReference type="CDD" id="cd00047">
    <property type="entry name" value="PTPc"/>
    <property type="match status" value="1"/>
</dbReference>
<organism evidence="3 4">
    <name type="scientific">Perkinsus chesapeaki</name>
    <name type="common">Clam parasite</name>
    <name type="synonym">Perkinsus andrewsi</name>
    <dbReference type="NCBI Taxonomy" id="330153"/>
    <lineage>
        <taxon>Eukaryota</taxon>
        <taxon>Sar</taxon>
        <taxon>Alveolata</taxon>
        <taxon>Perkinsozoa</taxon>
        <taxon>Perkinsea</taxon>
        <taxon>Perkinsida</taxon>
        <taxon>Perkinsidae</taxon>
        <taxon>Perkinsus</taxon>
    </lineage>
</organism>
<dbReference type="PROSITE" id="PS50056">
    <property type="entry name" value="TYR_PHOSPHATASE_2"/>
    <property type="match status" value="1"/>
</dbReference>
<dbReference type="InterPro" id="IPR050348">
    <property type="entry name" value="Protein-Tyr_Phosphatase"/>
</dbReference>
<feature type="domain" description="Tyrosine-protein phosphatase" evidence="1">
    <location>
        <begin position="523"/>
        <end position="823"/>
    </location>
</feature>
<dbReference type="InterPro" id="IPR036188">
    <property type="entry name" value="FAD/NAD-bd_sf"/>
</dbReference>
<dbReference type="GO" id="GO:0004725">
    <property type="term" value="F:protein tyrosine phosphatase activity"/>
    <property type="evidence" value="ECO:0007669"/>
    <property type="project" value="InterPro"/>
</dbReference>
<dbReference type="SUPFAM" id="SSF52799">
    <property type="entry name" value="(Phosphotyrosine protein) phosphatases II"/>
    <property type="match status" value="1"/>
</dbReference>
<keyword evidence="3" id="KW-0489">Methyltransferase</keyword>
<dbReference type="GO" id="GO:0016491">
    <property type="term" value="F:oxidoreductase activity"/>
    <property type="evidence" value="ECO:0007669"/>
    <property type="project" value="InterPro"/>
</dbReference>
<feature type="domain" description="Tyrosine specific protein phosphatases" evidence="2">
    <location>
        <begin position="723"/>
        <end position="814"/>
    </location>
</feature>
<reference evidence="3 4" key="1">
    <citation type="submission" date="2020-04" db="EMBL/GenBank/DDBJ databases">
        <title>Perkinsus chesapeaki whole genome sequence.</title>
        <authorList>
            <person name="Bogema D.R."/>
        </authorList>
    </citation>
    <scope>NUCLEOTIDE SEQUENCE [LARGE SCALE GENOMIC DNA]</scope>
    <source>
        <strain evidence="3">ATCC PRA-425</strain>
    </source>
</reference>
<dbReference type="PANTHER" id="PTHR19134:SF449">
    <property type="entry name" value="TYROSINE-PROTEIN PHOSPHATASE 1"/>
    <property type="match status" value="1"/>
</dbReference>
<evidence type="ECO:0000259" key="1">
    <source>
        <dbReference type="PROSITE" id="PS50055"/>
    </source>
</evidence>
<dbReference type="GO" id="GO:0032259">
    <property type="term" value="P:methylation"/>
    <property type="evidence" value="ECO:0007669"/>
    <property type="project" value="UniProtKB-KW"/>
</dbReference>
<dbReference type="SUPFAM" id="SSF51905">
    <property type="entry name" value="FAD/NAD(P)-binding domain"/>
    <property type="match status" value="1"/>
</dbReference>
<dbReference type="InterPro" id="IPR016130">
    <property type="entry name" value="Tyr_Pase_AS"/>
</dbReference>
<evidence type="ECO:0000259" key="2">
    <source>
        <dbReference type="PROSITE" id="PS50056"/>
    </source>
</evidence>
<dbReference type="PANTHER" id="PTHR19134">
    <property type="entry name" value="RECEPTOR-TYPE TYROSINE-PROTEIN PHOSPHATASE"/>
    <property type="match status" value="1"/>
</dbReference>
<evidence type="ECO:0000313" key="4">
    <source>
        <dbReference type="Proteomes" id="UP000591131"/>
    </source>
</evidence>
<dbReference type="PRINTS" id="PR00700">
    <property type="entry name" value="PRTYPHPHTASE"/>
</dbReference>
<accession>A0A7J6LNN8</accession>
<dbReference type="Gene3D" id="3.90.190.10">
    <property type="entry name" value="Protein tyrosine phosphatase superfamily"/>
    <property type="match status" value="1"/>
</dbReference>
<dbReference type="InterPro" id="IPR003595">
    <property type="entry name" value="Tyr_Pase_cat"/>
</dbReference>
<keyword evidence="3" id="KW-0808">Transferase</keyword>
<dbReference type="Gene3D" id="3.50.50.60">
    <property type="entry name" value="FAD/NAD(P)-binding domain"/>
    <property type="match status" value="1"/>
</dbReference>
<proteinExistence type="predicted"/>
<dbReference type="PROSITE" id="PS50055">
    <property type="entry name" value="TYR_PHOSPHATASE_PTP"/>
    <property type="match status" value="1"/>
</dbReference>
<evidence type="ECO:0000313" key="3">
    <source>
        <dbReference type="EMBL" id="KAF4660905.1"/>
    </source>
</evidence>
<dbReference type="OrthoDB" id="282898at2759"/>
<comment type="caution">
    <text evidence="3">The sequence shown here is derived from an EMBL/GenBank/DDBJ whole genome shotgun (WGS) entry which is preliminary data.</text>
</comment>
<protein>
    <submittedName>
        <fullName evidence="3">Lysine-specific histone demethylase 1B</fullName>
    </submittedName>
</protein>
<sequence length="1325" mass="147415">MADYVSDYDAVIVGAGVAGLNCAKRLRSAGASTVVLEASYHIGGRCRTLHESDMKAPGSHGWWMYTEGCIGKGNAHFDVGAEFIHGDETSLYKMAREQGWSMQKLFTWAQGDGGPNDEMVNGGAGYYYVDGRLYRFDELPPDFRETHEILSNMAEEYPVKHDEDMEAVLRSRGISDRSERLVQAGYANTAGGAFRVLGWRANCEAEHFYARDDGDHDFQVEQGFGDAVVGELEKDAGEIKVLHRVASITYGDDGKAVVRCANGRVFKTAHVVLCVRLVPMPILQGSYGPAESIEISPTLPQWKNNAIQDMTCSPSLKVYGKFSERFWPEDMHGMICALPNLIPEVWTDHGNDNVLCGFTMASWAERCGSMPPKKLLEAFLEQLDRVFDGQASKFYEGGMVFDWGKVPHIRVGYCPPSVTEQEDTRRKLAEAIRYPTGCSLHFAGEAAHPQCYMTAHGAMDSGGRAAEEVLQLLKANVAAHWHLMASSTFNNGNLSSVVRVNPDEWREPIPLEKFEEQLRTRDLSLEYRILRYMTETMEMVERCERGDEGEDRYRDIIPFKDTRARVGKSDERYINASYVTGGLSDSLKEPGFIAAQGPLETTILDFWSMIIHNRCELIFVLCQLREAGRSKCAQYWPSPMGESMIVESDGISWRVKLVLEESYKNYGGGTSATSADNYYGLEFDLVKRVFEVGPEDACPEFPRREIVQYQYLSWPDHGTPEVEQFIRIFKVFHAARHRLGESGSPTAPVVVHCSAGVGRTGCLIALERLVTEAEMGRAKEGSSFNGSSDVSVLATLQDMRNCRPLMVQTTGQYCLIYEAMSALVKSGFFEEPTCDCRRFTASVATPASPVADFVSTLEGSERRVPEWYNPEFVKLHDKLVEYLPSASLEGELLPLMKAVSATRGFGLAELVSAIENRLISLLDAQLTPSMHRATFVRLLLLLASSSEAPGVMTNRLRECLEAEAMVHIASYLKPDEGDKLMGFAALVIGCSQLSLSSMQLASAVQEVIDERIDELLEKLDLRVLIHMELAAANLGAGRGMGYSRLMSYFCAKPLEDLENIANLLLIQATTRSSHLALTAHLISSLDELLAKEEQPGEGEEEDQSAHALTALWSLVTLGHGQILDPEGRLPKTLASLLSMAAKWNCLDDPKMERQLQQLSLSLVLEHGEKPEVPSQVPAMPICVGRAGLKSKDWQNIWSSFGLVEDESTGAFGELMASIEGEVEDILDSLPDIDTNASSNWKSDLVCKFYQKDRLLPDRFGDVFVHVDCGPAWLEEPLDPYAQLLQRQARLAGMQVERLRVADWMEVNDQEKRQLVTEWLEAAQQK</sequence>
<dbReference type="Pfam" id="PF00102">
    <property type="entry name" value="Y_phosphatase"/>
    <property type="match status" value="1"/>
</dbReference>
<dbReference type="InterPro" id="IPR000387">
    <property type="entry name" value="Tyr_Pase_dom"/>
</dbReference>
<dbReference type="SMART" id="SM00194">
    <property type="entry name" value="PTPc"/>
    <property type="match status" value="1"/>
</dbReference>
<name>A0A7J6LNN8_PERCH</name>
<dbReference type="Proteomes" id="UP000591131">
    <property type="component" value="Unassembled WGS sequence"/>
</dbReference>
<keyword evidence="4" id="KW-1185">Reference proteome</keyword>
<dbReference type="Pfam" id="PF01593">
    <property type="entry name" value="Amino_oxidase"/>
    <property type="match status" value="1"/>
</dbReference>
<gene>
    <name evidence="3" type="primary">KDM1B</name>
    <name evidence="3" type="ORF">FOL47_006915</name>
</gene>
<dbReference type="PROSITE" id="PS00383">
    <property type="entry name" value="TYR_PHOSPHATASE_1"/>
    <property type="match status" value="1"/>
</dbReference>
<dbReference type="InterPro" id="IPR029021">
    <property type="entry name" value="Prot-tyrosine_phosphatase-like"/>
</dbReference>